<dbReference type="InterPro" id="IPR019853">
    <property type="entry name" value="GldB-like"/>
</dbReference>
<reference evidence="2" key="1">
    <citation type="submission" date="2016-11" db="EMBL/GenBank/DDBJ databases">
        <authorList>
            <person name="Varghese N."/>
            <person name="Submissions S."/>
        </authorList>
    </citation>
    <scope>NUCLEOTIDE SEQUENCE [LARGE SCALE GENOMIC DNA]</scope>
    <source>
        <strain evidence="2">DSM 22638</strain>
    </source>
</reference>
<accession>A0A1M5N699</accession>
<dbReference type="Proteomes" id="UP000184532">
    <property type="component" value="Unassembled WGS sequence"/>
</dbReference>
<sequence>MSPVNLNAVVLKLKALTKYFGLRTICRSILIILLFLCSCKEENATEEKISQLALDLTVERFDREFANATPDDLGGLKSKYPYLFPEQFADSIWVAKLTDTIQLELSKEVDKTFGDFKVEIDELTDLFKHIKFYFPKENTPKVVTVTSDVRYNDRVIFADSLLILGLDNYLGKDHHFYQGIQRYIAQGLDKKFLASDVASAFTKKVILFPRNRTFLSRMVHYGKELYLKDKLLPDASDAQKMGYSQEEMDWAIANEEQIWRYFVEQELLYSTDAKLDRRFLDPAPFSKFQLELDSESPGRLGRYMGWQIVRAYGKRNEEDLQQLLTLSADEIFKKSNYKPRK</sequence>
<dbReference type="EMBL" id="FQWL01000004">
    <property type="protein sequence ID" value="SHG84952.1"/>
    <property type="molecule type" value="Genomic_DNA"/>
</dbReference>
<gene>
    <name evidence="1" type="ORF">SAMN04488116_2675</name>
</gene>
<dbReference type="OrthoDB" id="976022at2"/>
<dbReference type="Pfam" id="PF25594">
    <property type="entry name" value="GldB_lipo"/>
    <property type="match status" value="1"/>
</dbReference>
<dbReference type="NCBIfam" id="TIGR03514">
    <property type="entry name" value="GldB_lipo"/>
    <property type="match status" value="1"/>
</dbReference>
<protein>
    <submittedName>
        <fullName evidence="1">Gliding motility-associated lipoprotein GldB</fullName>
    </submittedName>
</protein>
<dbReference type="AlphaFoldDB" id="A0A1M5N699"/>
<evidence type="ECO:0000313" key="2">
    <source>
        <dbReference type="Proteomes" id="UP000184532"/>
    </source>
</evidence>
<organism evidence="1 2">
    <name type="scientific">Flagellimonas flava</name>
    <dbReference type="NCBI Taxonomy" id="570519"/>
    <lineage>
        <taxon>Bacteria</taxon>
        <taxon>Pseudomonadati</taxon>
        <taxon>Bacteroidota</taxon>
        <taxon>Flavobacteriia</taxon>
        <taxon>Flavobacteriales</taxon>
        <taxon>Flavobacteriaceae</taxon>
        <taxon>Flagellimonas</taxon>
    </lineage>
</organism>
<keyword evidence="1" id="KW-0449">Lipoprotein</keyword>
<proteinExistence type="predicted"/>
<dbReference type="STRING" id="570519.SAMN04488116_2675"/>
<name>A0A1M5N699_9FLAO</name>
<evidence type="ECO:0000313" key="1">
    <source>
        <dbReference type="EMBL" id="SHG84952.1"/>
    </source>
</evidence>
<keyword evidence="2" id="KW-1185">Reference proteome</keyword>